<dbReference type="PROSITE" id="PS50977">
    <property type="entry name" value="HTH_TETR_2"/>
    <property type="match status" value="1"/>
</dbReference>
<name>A0A4R6JYT7_9ACTN</name>
<dbReference type="PANTHER" id="PTHR30055">
    <property type="entry name" value="HTH-TYPE TRANSCRIPTIONAL REGULATOR RUTR"/>
    <property type="match status" value="1"/>
</dbReference>
<feature type="domain" description="HTH tetR-type" evidence="6">
    <location>
        <begin position="4"/>
        <end position="64"/>
    </location>
</feature>
<keyword evidence="8" id="KW-1185">Reference proteome</keyword>
<dbReference type="Gene3D" id="1.10.357.10">
    <property type="entry name" value="Tetracycline Repressor, domain 2"/>
    <property type="match status" value="1"/>
</dbReference>
<feature type="region of interest" description="Disordered" evidence="5">
    <location>
        <begin position="156"/>
        <end position="191"/>
    </location>
</feature>
<dbReference type="InterPro" id="IPR050109">
    <property type="entry name" value="HTH-type_TetR-like_transc_reg"/>
</dbReference>
<evidence type="ECO:0000256" key="3">
    <source>
        <dbReference type="ARBA" id="ARBA00023163"/>
    </source>
</evidence>
<evidence type="ECO:0000259" key="6">
    <source>
        <dbReference type="PROSITE" id="PS50977"/>
    </source>
</evidence>
<dbReference type="PANTHER" id="PTHR30055:SF234">
    <property type="entry name" value="HTH-TYPE TRANSCRIPTIONAL REGULATOR BETI"/>
    <property type="match status" value="1"/>
</dbReference>
<dbReference type="Pfam" id="PF00440">
    <property type="entry name" value="TetR_N"/>
    <property type="match status" value="1"/>
</dbReference>
<feature type="DNA-binding region" description="H-T-H motif" evidence="4">
    <location>
        <begin position="27"/>
        <end position="46"/>
    </location>
</feature>
<accession>A0A4R6JYT7</accession>
<dbReference type="InterPro" id="IPR009057">
    <property type="entry name" value="Homeodomain-like_sf"/>
</dbReference>
<dbReference type="RefSeq" id="WP_275409175.1">
    <property type="nucleotide sequence ID" value="NZ_BOMD01000112.1"/>
</dbReference>
<keyword evidence="2 4" id="KW-0238">DNA-binding</keyword>
<dbReference type="SUPFAM" id="SSF46689">
    <property type="entry name" value="Homeodomain-like"/>
    <property type="match status" value="1"/>
</dbReference>
<dbReference type="InterPro" id="IPR001647">
    <property type="entry name" value="HTH_TetR"/>
</dbReference>
<evidence type="ECO:0000256" key="4">
    <source>
        <dbReference type="PROSITE-ProRule" id="PRU00335"/>
    </source>
</evidence>
<reference evidence="7 8" key="1">
    <citation type="submission" date="2019-03" db="EMBL/GenBank/DDBJ databases">
        <title>Sequencing the genomes of 1000 actinobacteria strains.</title>
        <authorList>
            <person name="Klenk H.-P."/>
        </authorList>
    </citation>
    <scope>NUCLEOTIDE SEQUENCE [LARGE SCALE GENOMIC DNA]</scope>
    <source>
        <strain evidence="7 8">DSM 43805</strain>
    </source>
</reference>
<evidence type="ECO:0000256" key="1">
    <source>
        <dbReference type="ARBA" id="ARBA00023015"/>
    </source>
</evidence>
<dbReference type="GO" id="GO:0003700">
    <property type="term" value="F:DNA-binding transcription factor activity"/>
    <property type="evidence" value="ECO:0007669"/>
    <property type="project" value="TreeGrafter"/>
</dbReference>
<evidence type="ECO:0000256" key="5">
    <source>
        <dbReference type="SAM" id="MobiDB-lite"/>
    </source>
</evidence>
<dbReference type="AlphaFoldDB" id="A0A4R6JYT7"/>
<comment type="caution">
    <text evidence="7">The sequence shown here is derived from an EMBL/GenBank/DDBJ whole genome shotgun (WGS) entry which is preliminary data.</text>
</comment>
<keyword evidence="1" id="KW-0805">Transcription regulation</keyword>
<protein>
    <submittedName>
        <fullName evidence="7">TetR family transcriptional regulator</fullName>
    </submittedName>
</protein>
<dbReference type="Proteomes" id="UP000294901">
    <property type="component" value="Unassembled WGS sequence"/>
</dbReference>
<evidence type="ECO:0000313" key="8">
    <source>
        <dbReference type="Proteomes" id="UP000294901"/>
    </source>
</evidence>
<sequence length="191" mass="19782">MTAAERREQVLAAAVTAFGDGGYAGTSTHHVARLAGVSQPYVVRLFTTKRELFCAALQRASDRAEAALRRAAEGEPTAAGLEKGFRSLLADRATITVLLQGFAAGSDPVIGTRVRDCFGRLCAVAGELTGAGPHQVGALLGSSILSAGLHAAADTPWTTVPPAKPRHPSTADDTDPARTARRSRQGTPPAT</sequence>
<gene>
    <name evidence="7" type="ORF">C8E87_5806</name>
</gene>
<dbReference type="GO" id="GO:0000976">
    <property type="term" value="F:transcription cis-regulatory region binding"/>
    <property type="evidence" value="ECO:0007669"/>
    <property type="project" value="TreeGrafter"/>
</dbReference>
<dbReference type="EMBL" id="SNWR01000001">
    <property type="protein sequence ID" value="TDO42043.1"/>
    <property type="molecule type" value="Genomic_DNA"/>
</dbReference>
<evidence type="ECO:0000313" key="7">
    <source>
        <dbReference type="EMBL" id="TDO42043.1"/>
    </source>
</evidence>
<keyword evidence="3" id="KW-0804">Transcription</keyword>
<proteinExistence type="predicted"/>
<organism evidence="7 8">
    <name type="scientific">Paractinoplanes brasiliensis</name>
    <dbReference type="NCBI Taxonomy" id="52695"/>
    <lineage>
        <taxon>Bacteria</taxon>
        <taxon>Bacillati</taxon>
        <taxon>Actinomycetota</taxon>
        <taxon>Actinomycetes</taxon>
        <taxon>Micromonosporales</taxon>
        <taxon>Micromonosporaceae</taxon>
        <taxon>Paractinoplanes</taxon>
    </lineage>
</organism>
<evidence type="ECO:0000256" key="2">
    <source>
        <dbReference type="ARBA" id="ARBA00023125"/>
    </source>
</evidence>